<protein>
    <submittedName>
        <fullName evidence="2">Uncharacterized protein</fullName>
    </submittedName>
</protein>
<accession>A0ABR9JTZ4</accession>
<feature type="region of interest" description="Disordered" evidence="1">
    <location>
        <begin position="36"/>
        <end position="108"/>
    </location>
</feature>
<feature type="compositionally biased region" description="Basic and acidic residues" evidence="1">
    <location>
        <begin position="97"/>
        <end position="108"/>
    </location>
</feature>
<dbReference type="EMBL" id="JADBDZ010000001">
    <property type="protein sequence ID" value="MBE1533836.1"/>
    <property type="molecule type" value="Genomic_DNA"/>
</dbReference>
<organism evidence="2 3">
    <name type="scientific">Actinomadura algeriensis</name>
    <dbReference type="NCBI Taxonomy" id="1679523"/>
    <lineage>
        <taxon>Bacteria</taxon>
        <taxon>Bacillati</taxon>
        <taxon>Actinomycetota</taxon>
        <taxon>Actinomycetes</taxon>
        <taxon>Streptosporangiales</taxon>
        <taxon>Thermomonosporaceae</taxon>
        <taxon>Actinomadura</taxon>
    </lineage>
</organism>
<evidence type="ECO:0000313" key="2">
    <source>
        <dbReference type="EMBL" id="MBE1533836.1"/>
    </source>
</evidence>
<reference evidence="2 3" key="1">
    <citation type="submission" date="2020-10" db="EMBL/GenBank/DDBJ databases">
        <title>Sequencing the genomes of 1000 actinobacteria strains.</title>
        <authorList>
            <person name="Klenk H.-P."/>
        </authorList>
    </citation>
    <scope>NUCLEOTIDE SEQUENCE [LARGE SCALE GENOMIC DNA]</scope>
    <source>
        <strain evidence="2 3">DSM 46744</strain>
    </source>
</reference>
<comment type="caution">
    <text evidence="2">The sequence shown here is derived from an EMBL/GenBank/DDBJ whole genome shotgun (WGS) entry which is preliminary data.</text>
</comment>
<keyword evidence="3" id="KW-1185">Reference proteome</keyword>
<sequence>MTETTTPGLHDFPHRLQHGHLVLRGADLRLGVGLGAGGAARQAAREQDTGRRRRGRPRQPPAAPGRDVRTGGGLTVFGHRLSSKTTGSVGAGVSQEHLNDLGPERPDR</sequence>
<dbReference type="Proteomes" id="UP000627838">
    <property type="component" value="Unassembled WGS sequence"/>
</dbReference>
<dbReference type="RefSeq" id="WP_192760313.1">
    <property type="nucleotide sequence ID" value="NZ_JADBDZ010000001.1"/>
</dbReference>
<gene>
    <name evidence="2" type="ORF">H4W34_003669</name>
</gene>
<evidence type="ECO:0000313" key="3">
    <source>
        <dbReference type="Proteomes" id="UP000627838"/>
    </source>
</evidence>
<evidence type="ECO:0000256" key="1">
    <source>
        <dbReference type="SAM" id="MobiDB-lite"/>
    </source>
</evidence>
<name>A0ABR9JTZ4_9ACTN</name>
<proteinExistence type="predicted"/>